<evidence type="ECO:0000313" key="3">
    <source>
        <dbReference type="EMBL" id="SDK94328.1"/>
    </source>
</evidence>
<protein>
    <submittedName>
        <fullName evidence="3">Uncharacterized protein</fullName>
    </submittedName>
</protein>
<feature type="chain" id="PRO_5011580728" evidence="2">
    <location>
        <begin position="24"/>
        <end position="170"/>
    </location>
</feature>
<evidence type="ECO:0000256" key="2">
    <source>
        <dbReference type="SAM" id="SignalP"/>
    </source>
</evidence>
<keyword evidence="4" id="KW-1185">Reference proteome</keyword>
<dbReference type="RefSeq" id="WP_090753961.1">
    <property type="nucleotide sequence ID" value="NZ_FNGE01000004.1"/>
</dbReference>
<keyword evidence="2" id="KW-0732">Signal</keyword>
<organism evidence="3 4">
    <name type="scientific">Paracoccus chinensis</name>
    <dbReference type="NCBI Taxonomy" id="525640"/>
    <lineage>
        <taxon>Bacteria</taxon>
        <taxon>Pseudomonadati</taxon>
        <taxon>Pseudomonadota</taxon>
        <taxon>Alphaproteobacteria</taxon>
        <taxon>Rhodobacterales</taxon>
        <taxon>Paracoccaceae</taxon>
        <taxon>Paracoccus</taxon>
    </lineage>
</organism>
<dbReference type="EMBL" id="FNGE01000004">
    <property type="protein sequence ID" value="SDK94328.1"/>
    <property type="molecule type" value="Genomic_DNA"/>
</dbReference>
<dbReference type="Proteomes" id="UP000199555">
    <property type="component" value="Unassembled WGS sequence"/>
</dbReference>
<dbReference type="AlphaFoldDB" id="A0A1G9G0Y7"/>
<sequence>MVTMSRLLGPAAVAALLATPVLAQQSAPAPAGGSPDAPAATAPVADNPAPDQPDAVAVPTAPAAGGGEPADPHLMLPALTGGPDGSPTALRGNPLPGTSTSIPTANPAGVPPLPERQGQAAEREDTGIEGQCDPVTSIGCPALRTDGATQTVSPDPAAPGGSAATSGATN</sequence>
<reference evidence="4" key="1">
    <citation type="submission" date="2016-10" db="EMBL/GenBank/DDBJ databases">
        <authorList>
            <person name="Varghese N."/>
            <person name="Submissions S."/>
        </authorList>
    </citation>
    <scope>NUCLEOTIDE SEQUENCE [LARGE SCALE GENOMIC DNA]</scope>
    <source>
        <strain evidence="4">CGMCC 1.7655</strain>
    </source>
</reference>
<dbReference type="OrthoDB" id="7876351at2"/>
<name>A0A1G9G0Y7_9RHOB</name>
<feature type="compositionally biased region" description="Low complexity" evidence="1">
    <location>
        <begin position="153"/>
        <end position="170"/>
    </location>
</feature>
<evidence type="ECO:0000313" key="4">
    <source>
        <dbReference type="Proteomes" id="UP000199555"/>
    </source>
</evidence>
<feature type="signal peptide" evidence="2">
    <location>
        <begin position="1"/>
        <end position="23"/>
    </location>
</feature>
<evidence type="ECO:0000256" key="1">
    <source>
        <dbReference type="SAM" id="MobiDB-lite"/>
    </source>
</evidence>
<feature type="region of interest" description="Disordered" evidence="1">
    <location>
        <begin position="25"/>
        <end position="170"/>
    </location>
</feature>
<accession>A0A1G9G0Y7</accession>
<proteinExistence type="predicted"/>
<gene>
    <name evidence="3" type="ORF">SAMN04487971_104174</name>
</gene>
<feature type="compositionally biased region" description="Low complexity" evidence="1">
    <location>
        <begin position="25"/>
        <end position="63"/>
    </location>
</feature>